<evidence type="ECO:0000256" key="4">
    <source>
        <dbReference type="ARBA" id="ARBA00022475"/>
    </source>
</evidence>
<name>A0A3A8NBX3_9BACT</name>
<keyword evidence="4" id="KW-1003">Cell membrane</keyword>
<accession>A0A3A8NBX3</accession>
<evidence type="ECO:0000256" key="5">
    <source>
        <dbReference type="ARBA" id="ARBA00022692"/>
    </source>
</evidence>
<gene>
    <name evidence="9" type="ORF">D7V93_38350</name>
</gene>
<dbReference type="InterPro" id="IPR000522">
    <property type="entry name" value="ABC_transptr_permease_BtuC"/>
</dbReference>
<protein>
    <submittedName>
        <fullName evidence="9">Iron ABC transporter permease</fullName>
    </submittedName>
</protein>
<feature type="transmembrane region" description="Helical" evidence="8">
    <location>
        <begin position="256"/>
        <end position="283"/>
    </location>
</feature>
<evidence type="ECO:0000313" key="9">
    <source>
        <dbReference type="EMBL" id="RKH41857.1"/>
    </source>
</evidence>
<keyword evidence="3" id="KW-0813">Transport</keyword>
<sequence>MPLFQPDAVRFTPSRAFFLLVLLGGLCLGAFALAVRFGEHPISLRVALTDPASTDASIFWSLRLPRAVLAALIGAALASSGAVLQALLRNPLADPFVLGVSGGAALGASLAIAAGLGTVSELISGAQLGAFAYVSAQSFFAFIGSVGAVLFVLVIGRVRAGGSPYASLLSGVIFNSFAVALITLIRTLVTQDKAGEILFWLAGALGYESAGTLLGMGLLQVLAIAVMWIWSGQLNLLTLGDDDAASLGVPVQRVRVILFLATSVSVAGSVALAGMIGFVGLIVPHILRALLGPDLRLLIPCSALGGAVFVLGSDLLARLLFPVFDAELPVGVITALLGCPFFLSLLGKQEGQPERP</sequence>
<feature type="transmembrane region" description="Helical" evidence="8">
    <location>
        <begin position="165"/>
        <end position="185"/>
    </location>
</feature>
<keyword evidence="6 8" id="KW-1133">Transmembrane helix</keyword>
<dbReference type="SUPFAM" id="SSF81345">
    <property type="entry name" value="ABC transporter involved in vitamin B12 uptake, BtuC"/>
    <property type="match status" value="1"/>
</dbReference>
<evidence type="ECO:0000256" key="7">
    <source>
        <dbReference type="ARBA" id="ARBA00023136"/>
    </source>
</evidence>
<evidence type="ECO:0000256" key="1">
    <source>
        <dbReference type="ARBA" id="ARBA00004651"/>
    </source>
</evidence>
<evidence type="ECO:0000256" key="2">
    <source>
        <dbReference type="ARBA" id="ARBA00007935"/>
    </source>
</evidence>
<organism evidence="9 10">
    <name type="scientific">Corallococcus llansteffanensis</name>
    <dbReference type="NCBI Taxonomy" id="2316731"/>
    <lineage>
        <taxon>Bacteria</taxon>
        <taxon>Pseudomonadati</taxon>
        <taxon>Myxococcota</taxon>
        <taxon>Myxococcia</taxon>
        <taxon>Myxococcales</taxon>
        <taxon>Cystobacterineae</taxon>
        <taxon>Myxococcaceae</taxon>
        <taxon>Corallococcus</taxon>
    </lineage>
</organism>
<evidence type="ECO:0000256" key="3">
    <source>
        <dbReference type="ARBA" id="ARBA00022448"/>
    </source>
</evidence>
<feature type="transmembrane region" description="Helical" evidence="8">
    <location>
        <begin position="328"/>
        <end position="346"/>
    </location>
</feature>
<evidence type="ECO:0000256" key="6">
    <source>
        <dbReference type="ARBA" id="ARBA00022989"/>
    </source>
</evidence>
<comment type="similarity">
    <text evidence="2">Belongs to the binding-protein-dependent transport system permease family. FecCD subfamily.</text>
</comment>
<comment type="subcellular location">
    <subcellularLocation>
        <location evidence="1">Cell membrane</location>
        <topology evidence="1">Multi-pass membrane protein</topology>
    </subcellularLocation>
</comment>
<dbReference type="CDD" id="cd06550">
    <property type="entry name" value="TM_ABC_iron-siderophores_like"/>
    <property type="match status" value="1"/>
</dbReference>
<dbReference type="PANTHER" id="PTHR30472">
    <property type="entry name" value="FERRIC ENTEROBACTIN TRANSPORT SYSTEM PERMEASE PROTEIN"/>
    <property type="match status" value="1"/>
</dbReference>
<keyword evidence="5 8" id="KW-0812">Transmembrane</keyword>
<dbReference type="Pfam" id="PF01032">
    <property type="entry name" value="FecCD"/>
    <property type="match status" value="1"/>
</dbReference>
<dbReference type="InterPro" id="IPR037294">
    <property type="entry name" value="ABC_BtuC-like"/>
</dbReference>
<dbReference type="AlphaFoldDB" id="A0A3A8NBX3"/>
<evidence type="ECO:0000256" key="8">
    <source>
        <dbReference type="SAM" id="Phobius"/>
    </source>
</evidence>
<dbReference type="PANTHER" id="PTHR30472:SF25">
    <property type="entry name" value="ABC TRANSPORTER PERMEASE PROTEIN MJ0876-RELATED"/>
    <property type="match status" value="1"/>
</dbReference>
<feature type="transmembrane region" description="Helical" evidence="8">
    <location>
        <begin position="100"/>
        <end position="119"/>
    </location>
</feature>
<feature type="transmembrane region" description="Helical" evidence="8">
    <location>
        <begin position="131"/>
        <end position="153"/>
    </location>
</feature>
<evidence type="ECO:0000313" key="10">
    <source>
        <dbReference type="Proteomes" id="UP000272888"/>
    </source>
</evidence>
<dbReference type="GO" id="GO:0005886">
    <property type="term" value="C:plasma membrane"/>
    <property type="evidence" value="ECO:0007669"/>
    <property type="project" value="UniProtKB-SubCell"/>
</dbReference>
<feature type="transmembrane region" description="Helical" evidence="8">
    <location>
        <begin position="16"/>
        <end position="35"/>
    </location>
</feature>
<reference evidence="10" key="1">
    <citation type="submission" date="2018-09" db="EMBL/GenBank/DDBJ databases">
        <authorList>
            <person name="Livingstone P.G."/>
            <person name="Whitworth D.E."/>
        </authorList>
    </citation>
    <scope>NUCLEOTIDE SEQUENCE [LARGE SCALE GENOMIC DNA]</scope>
    <source>
        <strain evidence="10">CA051B</strain>
    </source>
</reference>
<feature type="transmembrane region" description="Helical" evidence="8">
    <location>
        <begin position="295"/>
        <end position="316"/>
    </location>
</feature>
<keyword evidence="7 8" id="KW-0472">Membrane</keyword>
<dbReference type="Proteomes" id="UP000272888">
    <property type="component" value="Unassembled WGS sequence"/>
</dbReference>
<keyword evidence="10" id="KW-1185">Reference proteome</keyword>
<dbReference type="EMBL" id="RAWB01000695">
    <property type="protein sequence ID" value="RKH41857.1"/>
    <property type="molecule type" value="Genomic_DNA"/>
</dbReference>
<dbReference type="RefSeq" id="WP_120648030.1">
    <property type="nucleotide sequence ID" value="NZ_RAWB01000695.1"/>
</dbReference>
<proteinExistence type="inferred from homology"/>
<feature type="transmembrane region" description="Helical" evidence="8">
    <location>
        <begin position="197"/>
        <end position="230"/>
    </location>
</feature>
<comment type="caution">
    <text evidence="9">The sequence shown here is derived from an EMBL/GenBank/DDBJ whole genome shotgun (WGS) entry which is preliminary data.</text>
</comment>
<feature type="transmembrane region" description="Helical" evidence="8">
    <location>
        <begin position="67"/>
        <end position="88"/>
    </location>
</feature>
<dbReference type="Gene3D" id="1.10.3470.10">
    <property type="entry name" value="ABC transporter involved in vitamin B12 uptake, BtuC"/>
    <property type="match status" value="1"/>
</dbReference>
<dbReference type="GO" id="GO:0022857">
    <property type="term" value="F:transmembrane transporter activity"/>
    <property type="evidence" value="ECO:0007669"/>
    <property type="project" value="InterPro"/>
</dbReference>